<organism evidence="5 6">
    <name type="scientific">Maribacter stanieri</name>
    <dbReference type="NCBI Taxonomy" id="440514"/>
    <lineage>
        <taxon>Bacteria</taxon>
        <taxon>Pseudomonadati</taxon>
        <taxon>Bacteroidota</taxon>
        <taxon>Flavobacteriia</taxon>
        <taxon>Flavobacteriales</taxon>
        <taxon>Flavobacteriaceae</taxon>
        <taxon>Maribacter</taxon>
    </lineage>
</organism>
<dbReference type="PANTHER" id="PTHR10196">
    <property type="entry name" value="SUGAR KINASE"/>
    <property type="match status" value="1"/>
</dbReference>
<dbReference type="Pfam" id="PF00370">
    <property type="entry name" value="FGGY_N"/>
    <property type="match status" value="1"/>
</dbReference>
<evidence type="ECO:0000256" key="1">
    <source>
        <dbReference type="ARBA" id="ARBA00009156"/>
    </source>
</evidence>
<dbReference type="STRING" id="440514.SAMN04488010_1820"/>
<feature type="domain" description="Carbohydrate kinase FGGY N-terminal" evidence="4">
    <location>
        <begin position="17"/>
        <end position="224"/>
    </location>
</feature>
<dbReference type="Proteomes" id="UP000199462">
    <property type="component" value="Unassembled WGS sequence"/>
</dbReference>
<reference evidence="6" key="1">
    <citation type="submission" date="2016-10" db="EMBL/GenBank/DDBJ databases">
        <authorList>
            <person name="Varghese N."/>
            <person name="Submissions S."/>
        </authorList>
    </citation>
    <scope>NUCLEOTIDE SEQUENCE [LARGE SCALE GENOMIC DNA]</scope>
    <source>
        <strain evidence="6">DSM 19891</strain>
    </source>
</reference>
<dbReference type="AlphaFoldDB" id="A0A1I6IJC4"/>
<evidence type="ECO:0000256" key="2">
    <source>
        <dbReference type="ARBA" id="ARBA00022679"/>
    </source>
</evidence>
<sequence>MRPDYNQNIMKIKVTAVFDIGRTNKKFFLFDEKFQEVHREYIRFDEIKDEDGYPTENLQALEQWVKEVFDKILNSSEYQIDALNFSCYGASLIHIDDDGKALTPLYNYMKPLKDEIIDSFYENYGNEIEFSRKTGSPKLGMLNTGMHLYWIKKTKPEIFNKIKYSLHLPQYLSFLFTGVPVSEYTSIGCHTMLWNFEKNDYHDWVYKEKIDQKLPPIYSARKTTYINYKGNSIKMGLGIHDSSSALLPYIRSFTKSFLLISTGTWSISINPFNEGMLTSNDIKDGSLFNMRIDGSPVKVSRLFLGNEYKIQVKVLSEHFNVSDDAHKKVKFNQNTFFEINKDFVNMFKWSSISSEDMPKETTIPFDKFEHAYHQLMLELVLLQEKNIRAAMGNSKIKQLFVDGGFSDNQVYIQLLSHYMGNMKLSTTDSSLGSALGAAIAISDITLEASFLDKNYAIKKHAPFILNK</sequence>
<keyword evidence="6" id="KW-1185">Reference proteome</keyword>
<comment type="similarity">
    <text evidence="1">Belongs to the FGGY kinase family.</text>
</comment>
<dbReference type="GO" id="GO:0004856">
    <property type="term" value="F:D-xylulokinase activity"/>
    <property type="evidence" value="ECO:0007669"/>
    <property type="project" value="TreeGrafter"/>
</dbReference>
<evidence type="ECO:0000313" key="5">
    <source>
        <dbReference type="EMBL" id="SFR66835.1"/>
    </source>
</evidence>
<evidence type="ECO:0000313" key="6">
    <source>
        <dbReference type="Proteomes" id="UP000199462"/>
    </source>
</evidence>
<dbReference type="GO" id="GO:0005997">
    <property type="term" value="P:xylulose metabolic process"/>
    <property type="evidence" value="ECO:0007669"/>
    <property type="project" value="TreeGrafter"/>
</dbReference>
<keyword evidence="3 5" id="KW-0418">Kinase</keyword>
<evidence type="ECO:0000256" key="3">
    <source>
        <dbReference type="ARBA" id="ARBA00022777"/>
    </source>
</evidence>
<dbReference type="GO" id="GO:0005829">
    <property type="term" value="C:cytosol"/>
    <property type="evidence" value="ECO:0007669"/>
    <property type="project" value="TreeGrafter"/>
</dbReference>
<proteinExistence type="inferred from homology"/>
<dbReference type="CDD" id="cd07772">
    <property type="entry name" value="ASKHA_NBD_FGGY_NaCK-like"/>
    <property type="match status" value="1"/>
</dbReference>
<dbReference type="PANTHER" id="PTHR10196:SF57">
    <property type="entry name" value="XYLULOSE KINASE"/>
    <property type="match status" value="1"/>
</dbReference>
<dbReference type="EMBL" id="FOYX01000001">
    <property type="protein sequence ID" value="SFR66835.1"/>
    <property type="molecule type" value="Genomic_DNA"/>
</dbReference>
<protein>
    <submittedName>
        <fullName evidence="5">Sugar (Pentulose or hexulose) kinase</fullName>
    </submittedName>
</protein>
<name>A0A1I6IJC4_9FLAO</name>
<dbReference type="SUPFAM" id="SSF53067">
    <property type="entry name" value="Actin-like ATPase domain"/>
    <property type="match status" value="2"/>
</dbReference>
<accession>A0A1I6IJC4</accession>
<evidence type="ECO:0000259" key="4">
    <source>
        <dbReference type="Pfam" id="PF00370"/>
    </source>
</evidence>
<dbReference type="InterPro" id="IPR018484">
    <property type="entry name" value="FGGY_N"/>
</dbReference>
<dbReference type="InterPro" id="IPR043129">
    <property type="entry name" value="ATPase_NBD"/>
</dbReference>
<dbReference type="Gene3D" id="3.30.420.40">
    <property type="match status" value="2"/>
</dbReference>
<keyword evidence="2" id="KW-0808">Transferase</keyword>
<gene>
    <name evidence="5" type="ORF">SAMN04488010_1820</name>
</gene>